<gene>
    <name evidence="2" type="ORF">TCHU04912_LOCUS8546</name>
</gene>
<sequence length="377" mass="40945">MSRRLLESNAPLVGLVMEGIMAERDAVSKADAHALAGSSPAFSKQLWECSLLAPKLMGTRRERFIQEQGLDPVPPPEGLDILPPVAVIAGSSRSARAVHRACRQRYSSFDDTQPKGRCPKDMKAAATADFDRLIEKQEKAKRAAPKTKVQVAPVQLADREEGVTSKGEPLNSSYGSGEIASNSVLEADKPKVAPTVEEERPGLCLHCTEQLGARPLLSCLECKGAMHYDCYAEWAGAEPGPWDTVHCPAHKPAKKARHRGSSTCTSPRAGACMRKPSLDLTKKLAVLTQQTEAKEVFSNPTSPVAGNPSPSSSDMTHDTHHSPARSEVNTAKREQVALSPKPSIKRALVSCKSNDEELAMRLHRELNAPTRRRRGEE</sequence>
<feature type="compositionally biased region" description="Basic and acidic residues" evidence="1">
    <location>
        <begin position="353"/>
        <end position="366"/>
    </location>
</feature>
<evidence type="ECO:0000313" key="2">
    <source>
        <dbReference type="EMBL" id="CAD9206310.1"/>
    </source>
</evidence>
<organism evidence="2">
    <name type="scientific">Tetraselmis chuii</name>
    <dbReference type="NCBI Taxonomy" id="63592"/>
    <lineage>
        <taxon>Eukaryota</taxon>
        <taxon>Viridiplantae</taxon>
        <taxon>Chlorophyta</taxon>
        <taxon>core chlorophytes</taxon>
        <taxon>Chlorodendrophyceae</taxon>
        <taxon>Chlorodendrales</taxon>
        <taxon>Chlorodendraceae</taxon>
        <taxon>Tetraselmis</taxon>
    </lineage>
</organism>
<feature type="region of interest" description="Disordered" evidence="1">
    <location>
        <begin position="292"/>
        <end position="377"/>
    </location>
</feature>
<name>A0A7S1SRD6_9CHLO</name>
<proteinExistence type="predicted"/>
<reference evidence="2" key="1">
    <citation type="submission" date="2021-01" db="EMBL/GenBank/DDBJ databases">
        <authorList>
            <person name="Corre E."/>
            <person name="Pelletier E."/>
            <person name="Niang G."/>
            <person name="Scheremetjew M."/>
            <person name="Finn R."/>
            <person name="Kale V."/>
            <person name="Holt S."/>
            <person name="Cochrane G."/>
            <person name="Meng A."/>
            <person name="Brown T."/>
            <person name="Cohen L."/>
        </authorList>
    </citation>
    <scope>NUCLEOTIDE SEQUENCE</scope>
    <source>
        <strain evidence="2">PLY429</strain>
    </source>
</reference>
<evidence type="ECO:0000256" key="1">
    <source>
        <dbReference type="SAM" id="MobiDB-lite"/>
    </source>
</evidence>
<protein>
    <submittedName>
        <fullName evidence="2">Uncharacterized protein</fullName>
    </submittedName>
</protein>
<feature type="compositionally biased region" description="Polar residues" evidence="1">
    <location>
        <begin position="170"/>
        <end position="184"/>
    </location>
</feature>
<accession>A0A7S1SRD6</accession>
<feature type="region of interest" description="Disordered" evidence="1">
    <location>
        <begin position="159"/>
        <end position="186"/>
    </location>
</feature>
<dbReference type="AlphaFoldDB" id="A0A7S1SRD6"/>
<dbReference type="EMBL" id="HBGG01016648">
    <property type="protein sequence ID" value="CAD9206310.1"/>
    <property type="molecule type" value="Transcribed_RNA"/>
</dbReference>